<organism evidence="6 7">
    <name type="scientific">Acaryochloris marina (strain MBIC 11017)</name>
    <dbReference type="NCBI Taxonomy" id="329726"/>
    <lineage>
        <taxon>Bacteria</taxon>
        <taxon>Bacillati</taxon>
        <taxon>Cyanobacteriota</taxon>
        <taxon>Cyanophyceae</taxon>
        <taxon>Acaryochloridales</taxon>
        <taxon>Acaryochloridaceae</taxon>
        <taxon>Acaryochloris</taxon>
    </lineage>
</organism>
<dbReference type="Proteomes" id="UP000000268">
    <property type="component" value="Chromosome"/>
</dbReference>
<dbReference type="InterPro" id="IPR011006">
    <property type="entry name" value="CheY-like_superfamily"/>
</dbReference>
<dbReference type="PRINTS" id="PR00038">
    <property type="entry name" value="HTHLUXR"/>
</dbReference>
<evidence type="ECO:0000259" key="4">
    <source>
        <dbReference type="PROSITE" id="PS50043"/>
    </source>
</evidence>
<name>B0C955_ACAM1</name>
<dbReference type="eggNOG" id="COG2197">
    <property type="taxonomic scope" value="Bacteria"/>
</dbReference>
<dbReference type="CDD" id="cd06170">
    <property type="entry name" value="LuxR_C_like"/>
    <property type="match status" value="1"/>
</dbReference>
<dbReference type="PROSITE" id="PS50043">
    <property type="entry name" value="HTH_LUXR_2"/>
    <property type="match status" value="1"/>
</dbReference>
<dbReference type="PANTHER" id="PTHR43214">
    <property type="entry name" value="TWO-COMPONENT RESPONSE REGULATOR"/>
    <property type="match status" value="1"/>
</dbReference>
<dbReference type="PROSITE" id="PS50110">
    <property type="entry name" value="RESPONSE_REGULATORY"/>
    <property type="match status" value="1"/>
</dbReference>
<dbReference type="SUPFAM" id="SSF46894">
    <property type="entry name" value="C-terminal effector domain of the bipartite response regulators"/>
    <property type="match status" value="1"/>
</dbReference>
<evidence type="ECO:0000313" key="6">
    <source>
        <dbReference type="EMBL" id="ABW26590.1"/>
    </source>
</evidence>
<sequence>MIRLLLADDQALFRQGLASLLELEEDLSVVGQAQDGRDAILLTQTLQPDVILMDVRMPICDGVEATREIHQRFPWIRILVLTTFDEDEYIWTSLQAGALGYLLKSTPASQLAAAIRMLHDGHFQLGPTIAPKVIAQLRPPPLKNEQNHLERLSDRELDVLNLIGQGKSNREISQILHLTEGTVKNYVSQLLGSLGVRDRTQAALWAQQYLSPPQT</sequence>
<dbReference type="CDD" id="cd17535">
    <property type="entry name" value="REC_NarL-like"/>
    <property type="match status" value="1"/>
</dbReference>
<evidence type="ECO:0000259" key="5">
    <source>
        <dbReference type="PROSITE" id="PS50110"/>
    </source>
</evidence>
<dbReference type="STRING" id="329726.AM1_1566"/>
<dbReference type="OrthoDB" id="509129at2"/>
<dbReference type="AlphaFoldDB" id="B0C955"/>
<dbReference type="SMART" id="SM00421">
    <property type="entry name" value="HTH_LUXR"/>
    <property type="match status" value="1"/>
</dbReference>
<reference evidence="6 7" key="1">
    <citation type="journal article" date="2008" name="Proc. Natl. Acad. Sci. U.S.A.">
        <title>Niche adaptation and genome expansion in the chlorophyll d-producing cyanobacterium Acaryochloris marina.</title>
        <authorList>
            <person name="Swingley W.D."/>
            <person name="Chen M."/>
            <person name="Cheung P.C."/>
            <person name="Conrad A.L."/>
            <person name="Dejesa L.C."/>
            <person name="Hao J."/>
            <person name="Honchak B.M."/>
            <person name="Karbach L.E."/>
            <person name="Kurdoglu A."/>
            <person name="Lahiri S."/>
            <person name="Mastrian S.D."/>
            <person name="Miyashita H."/>
            <person name="Page L."/>
            <person name="Ramakrishna P."/>
            <person name="Satoh S."/>
            <person name="Sattley W.M."/>
            <person name="Shimada Y."/>
            <person name="Taylor H.L."/>
            <person name="Tomo T."/>
            <person name="Tsuchiya T."/>
            <person name="Wang Z.T."/>
            <person name="Raymond J."/>
            <person name="Mimuro M."/>
            <person name="Blankenship R.E."/>
            <person name="Touchman J.W."/>
        </authorList>
    </citation>
    <scope>NUCLEOTIDE SEQUENCE [LARGE SCALE GENOMIC DNA]</scope>
    <source>
        <strain evidence="7">MBIC 11017</strain>
    </source>
</reference>
<dbReference type="SUPFAM" id="SSF52172">
    <property type="entry name" value="CheY-like"/>
    <property type="match status" value="1"/>
</dbReference>
<dbReference type="SMART" id="SM00448">
    <property type="entry name" value="REC"/>
    <property type="match status" value="1"/>
</dbReference>
<keyword evidence="7" id="KW-1185">Reference proteome</keyword>
<dbReference type="InterPro" id="IPR000792">
    <property type="entry name" value="Tscrpt_reg_LuxR_C"/>
</dbReference>
<dbReference type="KEGG" id="amr:AM1_1566"/>
<dbReference type="GO" id="GO:0003677">
    <property type="term" value="F:DNA binding"/>
    <property type="evidence" value="ECO:0007669"/>
    <property type="project" value="UniProtKB-KW"/>
</dbReference>
<dbReference type="InterPro" id="IPR039420">
    <property type="entry name" value="WalR-like"/>
</dbReference>
<dbReference type="Gene3D" id="3.40.50.2300">
    <property type="match status" value="1"/>
</dbReference>
<accession>B0C955</accession>
<keyword evidence="1 3" id="KW-0597">Phosphoprotein</keyword>
<dbReference type="EMBL" id="CP000828">
    <property type="protein sequence ID" value="ABW26590.1"/>
    <property type="molecule type" value="Genomic_DNA"/>
</dbReference>
<feature type="domain" description="Response regulatory" evidence="5">
    <location>
        <begin position="3"/>
        <end position="119"/>
    </location>
</feature>
<dbReference type="GO" id="GO:0006355">
    <property type="term" value="P:regulation of DNA-templated transcription"/>
    <property type="evidence" value="ECO:0007669"/>
    <property type="project" value="InterPro"/>
</dbReference>
<keyword evidence="2" id="KW-0238">DNA-binding</keyword>
<proteinExistence type="predicted"/>
<feature type="domain" description="HTH luxR-type" evidence="4">
    <location>
        <begin position="145"/>
        <end position="210"/>
    </location>
</feature>
<evidence type="ECO:0000256" key="2">
    <source>
        <dbReference type="ARBA" id="ARBA00023125"/>
    </source>
</evidence>
<evidence type="ECO:0000256" key="1">
    <source>
        <dbReference type="ARBA" id="ARBA00022553"/>
    </source>
</evidence>
<gene>
    <name evidence="6" type="ordered locus">AM1_1566</name>
</gene>
<dbReference type="InterPro" id="IPR001789">
    <property type="entry name" value="Sig_transdc_resp-reg_receiver"/>
</dbReference>
<dbReference type="PANTHER" id="PTHR43214:SF43">
    <property type="entry name" value="TWO-COMPONENT RESPONSE REGULATOR"/>
    <property type="match status" value="1"/>
</dbReference>
<evidence type="ECO:0000313" key="7">
    <source>
        <dbReference type="Proteomes" id="UP000000268"/>
    </source>
</evidence>
<dbReference type="GO" id="GO:0000160">
    <property type="term" value="P:phosphorelay signal transduction system"/>
    <property type="evidence" value="ECO:0007669"/>
    <property type="project" value="InterPro"/>
</dbReference>
<dbReference type="HOGENOM" id="CLU_000445_90_10_3"/>
<dbReference type="RefSeq" id="WP_012162114.1">
    <property type="nucleotide sequence ID" value="NC_009925.1"/>
</dbReference>
<evidence type="ECO:0000256" key="3">
    <source>
        <dbReference type="PROSITE-ProRule" id="PRU00169"/>
    </source>
</evidence>
<dbReference type="Pfam" id="PF00072">
    <property type="entry name" value="Response_reg"/>
    <property type="match status" value="1"/>
</dbReference>
<dbReference type="Pfam" id="PF00196">
    <property type="entry name" value="GerE"/>
    <property type="match status" value="1"/>
</dbReference>
<protein>
    <submittedName>
        <fullName evidence="6">Two-component transcriptional regulator, LuxR family</fullName>
    </submittedName>
</protein>
<dbReference type="InterPro" id="IPR016032">
    <property type="entry name" value="Sig_transdc_resp-reg_C-effctor"/>
</dbReference>
<dbReference type="InterPro" id="IPR058245">
    <property type="entry name" value="NreC/VraR/RcsB-like_REC"/>
</dbReference>
<feature type="modified residue" description="4-aspartylphosphate" evidence="3">
    <location>
        <position position="54"/>
    </location>
</feature>